<organism evidence="2 3">
    <name type="scientific">Maribacter litopenaei</name>
    <dbReference type="NCBI Taxonomy" id="2976127"/>
    <lineage>
        <taxon>Bacteria</taxon>
        <taxon>Pseudomonadati</taxon>
        <taxon>Bacteroidota</taxon>
        <taxon>Flavobacteriia</taxon>
        <taxon>Flavobacteriales</taxon>
        <taxon>Flavobacteriaceae</taxon>
        <taxon>Maribacter</taxon>
    </lineage>
</organism>
<dbReference type="RefSeq" id="WP_260572141.1">
    <property type="nucleotide sequence ID" value="NZ_CP104205.1"/>
</dbReference>
<accession>A0ABY5Y833</accession>
<keyword evidence="3" id="KW-1185">Reference proteome</keyword>
<dbReference type="Proteomes" id="UP001059209">
    <property type="component" value="Chromosome"/>
</dbReference>
<sequence length="234" mass="26786">MQLVSIMNHDLQGARFDLDIFSSLINHGENKVHIENTYEKHRWTVHIRYTHMELTHQQSHFGAVTKALKAHEMSDVCIQLKDSLLITLEVIDPRTNTLPPNRLELLRLLTLTLTTLYLKIPVNIHKSQHKDWNEDLKHTKQPGYELVPWNRDSQLKTGDRVYLKMTTGPEGTTRPGTVIKVMEKGVLCDFGLKTPYAIPFVQIRALERPIPKEQTSLSKAVGKTSKRNAPNLGL</sequence>
<evidence type="ECO:0000256" key="1">
    <source>
        <dbReference type="SAM" id="MobiDB-lite"/>
    </source>
</evidence>
<proteinExistence type="predicted"/>
<gene>
    <name evidence="2" type="ORF">NYZ99_15305</name>
</gene>
<dbReference type="EMBL" id="CP104205">
    <property type="protein sequence ID" value="UWX54305.1"/>
    <property type="molecule type" value="Genomic_DNA"/>
</dbReference>
<feature type="region of interest" description="Disordered" evidence="1">
    <location>
        <begin position="213"/>
        <end position="234"/>
    </location>
</feature>
<evidence type="ECO:0000313" key="3">
    <source>
        <dbReference type="Proteomes" id="UP001059209"/>
    </source>
</evidence>
<protein>
    <recommendedName>
        <fullName evidence="4">KOW motif-containing protein</fullName>
    </recommendedName>
</protein>
<evidence type="ECO:0000313" key="2">
    <source>
        <dbReference type="EMBL" id="UWX54305.1"/>
    </source>
</evidence>
<evidence type="ECO:0008006" key="4">
    <source>
        <dbReference type="Google" id="ProtNLM"/>
    </source>
</evidence>
<name>A0ABY5Y833_9FLAO</name>
<reference evidence="2" key="1">
    <citation type="submission" date="2022-09" db="EMBL/GenBank/DDBJ databases">
        <title>Maribacter litopenaei sp. nov., isolated from the intestinal tract of the Pacific White Shrimp, Litopenaeus vannamei.</title>
        <authorList>
            <person name="Kim S.Y."/>
            <person name="Hwang C.Y."/>
        </authorList>
    </citation>
    <scope>NUCLEOTIDE SEQUENCE</scope>
    <source>
        <strain evidence="2">HL-LV01</strain>
    </source>
</reference>